<dbReference type="Proteomes" id="UP000287830">
    <property type="component" value="Unassembled WGS sequence"/>
</dbReference>
<dbReference type="InterPro" id="IPR054058">
    <property type="entry name" value="HTH_67"/>
</dbReference>
<reference evidence="1 2" key="1">
    <citation type="submission" date="2018-11" db="EMBL/GenBank/DDBJ databases">
        <title>Whole genome sequence of Streptomyces chrestomyceticus NBRC 13444(T).</title>
        <authorList>
            <person name="Komaki H."/>
            <person name="Tamura T."/>
        </authorList>
    </citation>
    <scope>NUCLEOTIDE SEQUENCE [LARGE SCALE GENOMIC DNA]</scope>
    <source>
        <strain evidence="1 2">NBRC 13444</strain>
    </source>
</reference>
<dbReference type="NCBIfam" id="NF047719">
    <property type="entry name" value="SCO6745_fam_HTH"/>
    <property type="match status" value="1"/>
</dbReference>
<protein>
    <recommendedName>
        <fullName evidence="3">SalK</fullName>
    </recommendedName>
</protein>
<dbReference type="Pfam" id="PF21863">
    <property type="entry name" value="HTH_67"/>
    <property type="match status" value="1"/>
</dbReference>
<accession>A0A7U9KRI0</accession>
<proteinExistence type="predicted"/>
<evidence type="ECO:0008006" key="3">
    <source>
        <dbReference type="Google" id="ProtNLM"/>
    </source>
</evidence>
<name>A0A7U9KRI0_9ACTN</name>
<gene>
    <name evidence="1" type="ORF">OEIGOIKO_01187</name>
</gene>
<comment type="caution">
    <text evidence="1">The sequence shown here is derived from an EMBL/GenBank/DDBJ whole genome shotgun (WGS) entry which is preliminary data.</text>
</comment>
<evidence type="ECO:0000313" key="2">
    <source>
        <dbReference type="Proteomes" id="UP000287830"/>
    </source>
</evidence>
<organism evidence="1 2">
    <name type="scientific">Streptomyces chrestomyceticus JCM 4735</name>
    <dbReference type="NCBI Taxonomy" id="1306181"/>
    <lineage>
        <taxon>Bacteria</taxon>
        <taxon>Bacillati</taxon>
        <taxon>Actinomycetota</taxon>
        <taxon>Actinomycetes</taxon>
        <taxon>Kitasatosporales</taxon>
        <taxon>Streptomycetaceae</taxon>
        <taxon>Streptomyces</taxon>
    </lineage>
</organism>
<evidence type="ECO:0000313" key="1">
    <source>
        <dbReference type="EMBL" id="GCD33466.1"/>
    </source>
</evidence>
<dbReference type="AlphaFoldDB" id="A0A7U9KRI0"/>
<sequence>MPRACPPFHTNGSVTCGHDLHDLAPERAGRRCHHVVNPLHSTVYFSPDLPAELAAVGVEDRAAAYFASRAAALGAVGPGTVTATFYNFAYDLVARHIPQVWSVVPPAEVLAARLRAVDSTLRRLLGDAVVESPEMAEAARLALRATEGCTRHARPLYAAHADLPVPEAPHLAYWHAATLLREHRGDGHLVALLEAGLNGLEALVTHTATDRGADRSWLLATRGWSLEQWEAAEEGLRERGILDAAGALTEAGTKLRADLEDTTDRLDLAPYEHLGAADVARLTELATGFTQAAVAAGAFPKELLGKR</sequence>
<dbReference type="EMBL" id="BHZC01000001">
    <property type="protein sequence ID" value="GCD33466.1"/>
    <property type="molecule type" value="Genomic_DNA"/>
</dbReference>